<dbReference type="EMBL" id="LR796483">
    <property type="protein sequence ID" value="CAB4147251.1"/>
    <property type="molecule type" value="Genomic_DNA"/>
</dbReference>
<proteinExistence type="predicted"/>
<sequence>MPAYRSIVYREIVEIDGVEHKISTCDYTDSINEKIDCGIMSHLDSEVVGYVSLDNAKVF</sequence>
<name>A0A6J5MMQ3_9CAUD</name>
<gene>
    <name evidence="1" type="ORF">UFOVP431_21</name>
</gene>
<protein>
    <submittedName>
        <fullName evidence="1">Uncharacterized protein</fullName>
    </submittedName>
</protein>
<reference evidence="1" key="1">
    <citation type="submission" date="2020-04" db="EMBL/GenBank/DDBJ databases">
        <authorList>
            <person name="Chiriac C."/>
            <person name="Salcher M."/>
            <person name="Ghai R."/>
            <person name="Kavagutti S V."/>
        </authorList>
    </citation>
    <scope>NUCLEOTIDE SEQUENCE</scope>
</reference>
<accession>A0A6J5MMQ3</accession>
<evidence type="ECO:0000313" key="1">
    <source>
        <dbReference type="EMBL" id="CAB4147251.1"/>
    </source>
</evidence>
<organism evidence="1">
    <name type="scientific">uncultured Caudovirales phage</name>
    <dbReference type="NCBI Taxonomy" id="2100421"/>
    <lineage>
        <taxon>Viruses</taxon>
        <taxon>Duplodnaviria</taxon>
        <taxon>Heunggongvirae</taxon>
        <taxon>Uroviricota</taxon>
        <taxon>Caudoviricetes</taxon>
        <taxon>Peduoviridae</taxon>
        <taxon>Maltschvirus</taxon>
        <taxon>Maltschvirus maltsch</taxon>
    </lineage>
</organism>